<keyword evidence="7 17" id="KW-0808">Transferase</keyword>
<dbReference type="GO" id="GO:0015648">
    <property type="term" value="F:lipid-linked peptidoglycan transporter activity"/>
    <property type="evidence" value="ECO:0007669"/>
    <property type="project" value="TreeGrafter"/>
</dbReference>
<keyword evidence="11 17" id="KW-1133">Transmembrane helix</keyword>
<comment type="pathway">
    <text evidence="2 17">Cell wall biogenesis; peptidoglycan biosynthesis.</text>
</comment>
<feature type="transmembrane region" description="Helical" evidence="17">
    <location>
        <begin position="357"/>
        <end position="379"/>
    </location>
</feature>
<evidence type="ECO:0000256" key="13">
    <source>
        <dbReference type="ARBA" id="ARBA00023306"/>
    </source>
</evidence>
<dbReference type="GO" id="GO:0008955">
    <property type="term" value="F:peptidoglycan glycosyltransferase activity"/>
    <property type="evidence" value="ECO:0007669"/>
    <property type="project" value="UniProtKB-UniRule"/>
</dbReference>
<evidence type="ECO:0000256" key="17">
    <source>
        <dbReference type="HAMAP-Rule" id="MF_00913"/>
    </source>
</evidence>
<dbReference type="OrthoDB" id="9768187at2"/>
<accession>A0A3P3QJE2</accession>
<dbReference type="HAMAP" id="MF_00913">
    <property type="entry name" value="PGT_FtsW_proteobact"/>
    <property type="match status" value="1"/>
</dbReference>
<dbReference type="AlphaFoldDB" id="A0A3P3QJE2"/>
<evidence type="ECO:0000256" key="2">
    <source>
        <dbReference type="ARBA" id="ARBA00004752"/>
    </source>
</evidence>
<reference evidence="18 19" key="1">
    <citation type="submission" date="2018-11" db="EMBL/GenBank/DDBJ databases">
        <title>Draft genome analysis of Rheinheimera mesophila isolated from an industrial waste site.</title>
        <authorList>
            <person name="Yu Q."/>
            <person name="Qi Y."/>
            <person name="Zhang H."/>
            <person name="Lu Y."/>
            <person name="Pu J."/>
        </authorList>
    </citation>
    <scope>NUCLEOTIDE SEQUENCE [LARGE SCALE GENOMIC DNA]</scope>
    <source>
        <strain evidence="18 19">IITR13</strain>
    </source>
</reference>
<feature type="transmembrane region" description="Helical" evidence="17">
    <location>
        <begin position="128"/>
        <end position="149"/>
    </location>
</feature>
<protein>
    <recommendedName>
        <fullName evidence="17">Probable peptidoglycan glycosyltransferase FtsW</fullName>
        <shortName evidence="17">PGT</shortName>
        <ecNumber evidence="17">2.4.99.28</ecNumber>
    </recommendedName>
    <alternativeName>
        <fullName evidence="17">Cell division protein FtsW</fullName>
    </alternativeName>
    <alternativeName>
        <fullName evidence="17">Cell wall polymerase</fullName>
    </alternativeName>
    <alternativeName>
        <fullName evidence="17">Peptidoglycan polymerase</fullName>
        <shortName evidence="17">PG polymerase</shortName>
    </alternativeName>
</protein>
<keyword evidence="10 17" id="KW-0573">Peptidoglycan synthesis</keyword>
<comment type="similarity">
    <text evidence="15 17">Belongs to the SEDS family. FtsW subfamily.</text>
</comment>
<dbReference type="GO" id="GO:0009252">
    <property type="term" value="P:peptidoglycan biosynthetic process"/>
    <property type="evidence" value="ECO:0007669"/>
    <property type="project" value="UniProtKB-UniRule"/>
</dbReference>
<feature type="transmembrane region" description="Helical" evidence="17">
    <location>
        <begin position="206"/>
        <end position="224"/>
    </location>
</feature>
<dbReference type="PANTHER" id="PTHR30474:SF2">
    <property type="entry name" value="PEPTIDOGLYCAN GLYCOSYLTRANSFERASE FTSW-RELATED"/>
    <property type="match status" value="1"/>
</dbReference>
<dbReference type="InterPro" id="IPR018365">
    <property type="entry name" value="Cell_cycle_FtsW-rel_CS"/>
</dbReference>
<evidence type="ECO:0000256" key="16">
    <source>
        <dbReference type="ARBA" id="ARBA00049902"/>
    </source>
</evidence>
<keyword evidence="8 17" id="KW-0812">Transmembrane</keyword>
<evidence type="ECO:0000313" key="19">
    <source>
        <dbReference type="Proteomes" id="UP000276260"/>
    </source>
</evidence>
<name>A0A3P3QJE2_9GAMM</name>
<organism evidence="18 19">
    <name type="scientific">Rheinheimera mesophila</name>
    <dbReference type="NCBI Taxonomy" id="1547515"/>
    <lineage>
        <taxon>Bacteria</taxon>
        <taxon>Pseudomonadati</taxon>
        <taxon>Pseudomonadota</taxon>
        <taxon>Gammaproteobacteria</taxon>
        <taxon>Chromatiales</taxon>
        <taxon>Chromatiaceae</taxon>
        <taxon>Rheinheimera</taxon>
    </lineage>
</organism>
<keyword evidence="12 17" id="KW-0472">Membrane</keyword>
<dbReference type="NCBIfam" id="NF008042">
    <property type="entry name" value="PRK10774.1"/>
    <property type="match status" value="1"/>
</dbReference>
<dbReference type="RefSeq" id="WP_046519046.1">
    <property type="nucleotide sequence ID" value="NZ_LAVS01000007.1"/>
</dbReference>
<dbReference type="Pfam" id="PF01098">
    <property type="entry name" value="FTSW_RODA_SPOVE"/>
    <property type="match status" value="1"/>
</dbReference>
<dbReference type="PANTHER" id="PTHR30474">
    <property type="entry name" value="CELL CYCLE PROTEIN"/>
    <property type="match status" value="1"/>
</dbReference>
<gene>
    <name evidence="17 18" type="primary">ftsW</name>
    <name evidence="18" type="ORF">EIK76_10475</name>
</gene>
<evidence type="ECO:0000256" key="1">
    <source>
        <dbReference type="ARBA" id="ARBA00004651"/>
    </source>
</evidence>
<evidence type="ECO:0000256" key="3">
    <source>
        <dbReference type="ARBA" id="ARBA00022475"/>
    </source>
</evidence>
<keyword evidence="6 17" id="KW-0328">Glycosyltransferase</keyword>
<dbReference type="GO" id="GO:0008360">
    <property type="term" value="P:regulation of cell shape"/>
    <property type="evidence" value="ECO:0007669"/>
    <property type="project" value="UniProtKB-KW"/>
</dbReference>
<dbReference type="EC" id="2.4.99.28" evidence="17"/>
<comment type="function">
    <text evidence="17">Peptidoglycan polymerase that is essential for cell division.</text>
</comment>
<dbReference type="NCBIfam" id="TIGR02614">
    <property type="entry name" value="ftsW"/>
    <property type="match status" value="1"/>
</dbReference>
<comment type="catalytic activity">
    <reaction evidence="16 17">
        <text>[GlcNAc-(1-&gt;4)-Mur2Ac(oyl-L-Ala-gamma-D-Glu-L-Lys-D-Ala-D-Ala)](n)-di-trans,octa-cis-undecaprenyl diphosphate + beta-D-GlcNAc-(1-&gt;4)-Mur2Ac(oyl-L-Ala-gamma-D-Glu-L-Lys-D-Ala-D-Ala)-di-trans,octa-cis-undecaprenyl diphosphate = [GlcNAc-(1-&gt;4)-Mur2Ac(oyl-L-Ala-gamma-D-Glu-L-Lys-D-Ala-D-Ala)](n+1)-di-trans,octa-cis-undecaprenyl diphosphate + di-trans,octa-cis-undecaprenyl diphosphate + H(+)</text>
        <dbReference type="Rhea" id="RHEA:23708"/>
        <dbReference type="Rhea" id="RHEA-COMP:9602"/>
        <dbReference type="Rhea" id="RHEA-COMP:9603"/>
        <dbReference type="ChEBI" id="CHEBI:15378"/>
        <dbReference type="ChEBI" id="CHEBI:58405"/>
        <dbReference type="ChEBI" id="CHEBI:60033"/>
        <dbReference type="ChEBI" id="CHEBI:78435"/>
        <dbReference type="EC" id="2.4.99.28"/>
    </reaction>
</comment>
<evidence type="ECO:0000256" key="7">
    <source>
        <dbReference type="ARBA" id="ARBA00022679"/>
    </source>
</evidence>
<proteinExistence type="inferred from homology"/>
<keyword evidence="13 17" id="KW-0131">Cell cycle</keyword>
<feature type="transmembrane region" description="Helical" evidence="17">
    <location>
        <begin position="67"/>
        <end position="84"/>
    </location>
</feature>
<keyword evidence="5 17" id="KW-0132">Cell division</keyword>
<feature type="transmembrane region" description="Helical" evidence="17">
    <location>
        <begin position="31"/>
        <end position="55"/>
    </location>
</feature>
<feature type="transmembrane region" description="Helical" evidence="17">
    <location>
        <begin position="96"/>
        <end position="116"/>
    </location>
</feature>
<dbReference type="GO" id="GO:0071555">
    <property type="term" value="P:cell wall organization"/>
    <property type="evidence" value="ECO:0007669"/>
    <property type="project" value="UniProtKB-KW"/>
</dbReference>
<keyword evidence="3 17" id="KW-1003">Cell membrane</keyword>
<dbReference type="InterPro" id="IPR001182">
    <property type="entry name" value="FtsW/RodA"/>
</dbReference>
<evidence type="ECO:0000256" key="6">
    <source>
        <dbReference type="ARBA" id="ARBA00022676"/>
    </source>
</evidence>
<feature type="transmembrane region" description="Helical" evidence="17">
    <location>
        <begin position="327"/>
        <end position="351"/>
    </location>
</feature>
<dbReference type="UniPathway" id="UPA00219"/>
<evidence type="ECO:0000256" key="10">
    <source>
        <dbReference type="ARBA" id="ARBA00022984"/>
    </source>
</evidence>
<keyword evidence="14 17" id="KW-0961">Cell wall biogenesis/degradation</keyword>
<evidence type="ECO:0000256" key="14">
    <source>
        <dbReference type="ARBA" id="ARBA00023316"/>
    </source>
</evidence>
<evidence type="ECO:0000256" key="9">
    <source>
        <dbReference type="ARBA" id="ARBA00022960"/>
    </source>
</evidence>
<sequence length="399" mass="44126">MKQMLLNLIPSPTEAIAQWWQRDEANSYDKLFLVLLVLVLGVGIIMVTSASVPVAERLHGNPLHFTIRHLVYLLIGFAAAYMVLNVPVSWWHNTNILLLMLALVLLIAVLLFGRNVNGSTRWLALGPINIQAAEPAKLFFFVYLSSYLVRKHEEVRENIKGFIKPLIIMFILAVLLLMQPDLGTVIVMFATSVVLLFLAGAKLWQFFCLIFTGLAAIGVLIVYSEYRWRRVTSFLDPWADPFGSGYQLTQSLMAFGRGSWFGQGLGNSVQKLEYLPEAHTDFIFAVIAEETGLIGVFVVLCLLFLLVSRALWIGNKALFKGMSFHGFLAYALAIWIGFQTCVNVGVASGVLPTKGLTLPFISSGGSSLIIMLVAAALLIRIDFEVRLKGRHAISGGPHA</sequence>
<evidence type="ECO:0000256" key="15">
    <source>
        <dbReference type="ARBA" id="ARBA00038053"/>
    </source>
</evidence>
<feature type="transmembrane region" description="Helical" evidence="17">
    <location>
        <begin position="282"/>
        <end position="307"/>
    </location>
</feature>
<evidence type="ECO:0000256" key="12">
    <source>
        <dbReference type="ARBA" id="ARBA00023136"/>
    </source>
</evidence>
<evidence type="ECO:0000256" key="8">
    <source>
        <dbReference type="ARBA" id="ARBA00022692"/>
    </source>
</evidence>
<feature type="transmembrane region" description="Helical" evidence="17">
    <location>
        <begin position="184"/>
        <end position="201"/>
    </location>
</feature>
<comment type="caution">
    <text evidence="18">The sequence shown here is derived from an EMBL/GenBank/DDBJ whole genome shotgun (WGS) entry which is preliminary data.</text>
</comment>
<dbReference type="GO" id="GO:0032153">
    <property type="term" value="C:cell division site"/>
    <property type="evidence" value="ECO:0007669"/>
    <property type="project" value="UniProtKB-UniRule"/>
</dbReference>
<evidence type="ECO:0000256" key="4">
    <source>
        <dbReference type="ARBA" id="ARBA00022519"/>
    </source>
</evidence>
<dbReference type="InterPro" id="IPR013437">
    <property type="entry name" value="FtsW"/>
</dbReference>
<dbReference type="PROSITE" id="PS00428">
    <property type="entry name" value="FTSW_RODA_SPOVE"/>
    <property type="match status" value="1"/>
</dbReference>
<evidence type="ECO:0000313" key="18">
    <source>
        <dbReference type="EMBL" id="RRJ21297.1"/>
    </source>
</evidence>
<evidence type="ECO:0000256" key="11">
    <source>
        <dbReference type="ARBA" id="ARBA00022989"/>
    </source>
</evidence>
<evidence type="ECO:0000256" key="5">
    <source>
        <dbReference type="ARBA" id="ARBA00022618"/>
    </source>
</evidence>
<comment type="subcellular location">
    <subcellularLocation>
        <location evidence="17">Cell inner membrane</location>
        <topology evidence="17">Multi-pass membrane protein</topology>
    </subcellularLocation>
    <subcellularLocation>
        <location evidence="1">Cell membrane</location>
        <topology evidence="1">Multi-pass membrane protein</topology>
    </subcellularLocation>
    <text evidence="17">Localizes to the division septum.</text>
</comment>
<dbReference type="EMBL" id="RRCF01000002">
    <property type="protein sequence ID" value="RRJ21297.1"/>
    <property type="molecule type" value="Genomic_DNA"/>
</dbReference>
<keyword evidence="19" id="KW-1185">Reference proteome</keyword>
<keyword evidence="4 17" id="KW-0997">Cell inner membrane</keyword>
<dbReference type="GO" id="GO:0005886">
    <property type="term" value="C:plasma membrane"/>
    <property type="evidence" value="ECO:0007669"/>
    <property type="project" value="UniProtKB-SubCell"/>
</dbReference>
<feature type="transmembrane region" description="Helical" evidence="17">
    <location>
        <begin position="161"/>
        <end position="178"/>
    </location>
</feature>
<dbReference type="GO" id="GO:0043093">
    <property type="term" value="P:FtsZ-dependent cytokinesis"/>
    <property type="evidence" value="ECO:0007669"/>
    <property type="project" value="UniProtKB-UniRule"/>
</dbReference>
<keyword evidence="9 17" id="KW-0133">Cell shape</keyword>
<dbReference type="Proteomes" id="UP000276260">
    <property type="component" value="Unassembled WGS sequence"/>
</dbReference>